<keyword evidence="2" id="KW-1185">Reference proteome</keyword>
<evidence type="ECO:0000313" key="1">
    <source>
        <dbReference type="EMBL" id="OCL31951.1"/>
    </source>
</evidence>
<dbReference type="AlphaFoldDB" id="A0A1C0AIL7"/>
<sequence>MSDLRDLGQRHLAALWDAARSLTQDPGAAAERLGTLVAAVTEAEAQLAGLRLHLLHEAKLAAAENVIDGVRQSVRTTPRRPPHRCGSRRICVTGSR</sequence>
<accession>A0A1C0AIL7</accession>
<organism evidence="1 2">
    <name type="scientific">Tessaracoccus lapidicaptus</name>
    <dbReference type="NCBI Taxonomy" id="1427523"/>
    <lineage>
        <taxon>Bacteria</taxon>
        <taxon>Bacillati</taxon>
        <taxon>Actinomycetota</taxon>
        <taxon>Actinomycetes</taxon>
        <taxon>Propionibacteriales</taxon>
        <taxon>Propionibacteriaceae</taxon>
        <taxon>Tessaracoccus</taxon>
    </lineage>
</organism>
<comment type="caution">
    <text evidence="1">The sequence shown here is derived from an EMBL/GenBank/DDBJ whole genome shotgun (WGS) entry which is preliminary data.</text>
</comment>
<proteinExistence type="predicted"/>
<reference evidence="2" key="1">
    <citation type="submission" date="2016-07" db="EMBL/GenBank/DDBJ databases">
        <authorList>
            <person name="Florea S."/>
            <person name="Webb J.S."/>
            <person name="Jaromczyk J."/>
            <person name="Schardl C.L."/>
        </authorList>
    </citation>
    <scope>NUCLEOTIDE SEQUENCE [LARGE SCALE GENOMIC DNA]</scope>
    <source>
        <strain evidence="2">IPBSL-7</strain>
    </source>
</reference>
<dbReference type="RefSeq" id="WP_068752300.1">
    <property type="nucleotide sequence ID" value="NZ_LR214441.1"/>
</dbReference>
<name>A0A1C0AIL7_9ACTN</name>
<dbReference type="Proteomes" id="UP000093501">
    <property type="component" value="Unassembled WGS sequence"/>
</dbReference>
<dbReference type="EMBL" id="MBQD01000024">
    <property type="protein sequence ID" value="OCL31951.1"/>
    <property type="molecule type" value="Genomic_DNA"/>
</dbReference>
<protein>
    <submittedName>
        <fullName evidence="1">Uncharacterized protein</fullName>
    </submittedName>
</protein>
<evidence type="ECO:0000313" key="2">
    <source>
        <dbReference type="Proteomes" id="UP000093501"/>
    </source>
</evidence>
<gene>
    <name evidence="1" type="ORF">BCR15_07810</name>
</gene>